<comment type="similarity">
    <text evidence="1">Belongs to the metallo-dependent hydrolases superfamily. CpsB/CapC family.</text>
</comment>
<keyword evidence="3" id="KW-0378">Hydrolase</keyword>
<protein>
    <recommendedName>
        <fullName evidence="2">protein-tyrosine-phosphatase</fullName>
        <ecNumber evidence="2">3.1.3.48</ecNumber>
    </recommendedName>
</protein>
<dbReference type="EC" id="3.1.3.48" evidence="2"/>
<dbReference type="RefSeq" id="WP_181068239.1">
    <property type="nucleotide sequence ID" value="NZ_BMYB01000025.1"/>
</dbReference>
<feature type="region of interest" description="Disordered" evidence="5">
    <location>
        <begin position="249"/>
        <end position="286"/>
    </location>
</feature>
<dbReference type="InterPro" id="IPR016195">
    <property type="entry name" value="Pol/histidinol_Pase-like"/>
</dbReference>
<evidence type="ECO:0000256" key="3">
    <source>
        <dbReference type="ARBA" id="ARBA00022801"/>
    </source>
</evidence>
<dbReference type="GO" id="GO:0004725">
    <property type="term" value="F:protein tyrosine phosphatase activity"/>
    <property type="evidence" value="ECO:0007669"/>
    <property type="project" value="UniProtKB-EC"/>
</dbReference>
<keyword evidence="7" id="KW-1185">Reference proteome</keyword>
<dbReference type="PANTHER" id="PTHR39181">
    <property type="entry name" value="TYROSINE-PROTEIN PHOSPHATASE YWQE"/>
    <property type="match status" value="1"/>
</dbReference>
<dbReference type="EMBL" id="MPZM01000030">
    <property type="protein sequence ID" value="PPL15536.1"/>
    <property type="molecule type" value="Genomic_DNA"/>
</dbReference>
<dbReference type="SUPFAM" id="SSF89550">
    <property type="entry name" value="PHP domain-like"/>
    <property type="match status" value="1"/>
</dbReference>
<evidence type="ECO:0000256" key="5">
    <source>
        <dbReference type="SAM" id="MobiDB-lite"/>
    </source>
</evidence>
<dbReference type="Gene3D" id="3.20.20.140">
    <property type="entry name" value="Metal-dependent hydrolases"/>
    <property type="match status" value="1"/>
</dbReference>
<dbReference type="AlphaFoldDB" id="A0A2P5TKA4"/>
<evidence type="ECO:0000256" key="2">
    <source>
        <dbReference type="ARBA" id="ARBA00013064"/>
    </source>
</evidence>
<accession>A0A2P5TKA4</accession>
<dbReference type="GO" id="GO:0030145">
    <property type="term" value="F:manganese ion binding"/>
    <property type="evidence" value="ECO:0007669"/>
    <property type="project" value="InterPro"/>
</dbReference>
<organism evidence="6 7">
    <name type="scientific">Oceanisphaera arctica</name>
    <dbReference type="NCBI Taxonomy" id="641510"/>
    <lineage>
        <taxon>Bacteria</taxon>
        <taxon>Pseudomonadati</taxon>
        <taxon>Pseudomonadota</taxon>
        <taxon>Gammaproteobacteria</taxon>
        <taxon>Aeromonadales</taxon>
        <taxon>Aeromonadaceae</taxon>
        <taxon>Oceanisphaera</taxon>
    </lineage>
</organism>
<dbReference type="InterPro" id="IPR016667">
    <property type="entry name" value="Caps_polysacc_synth_CpsB/CapC"/>
</dbReference>
<dbReference type="Pfam" id="PF19567">
    <property type="entry name" value="CpsB_CapC"/>
    <property type="match status" value="1"/>
</dbReference>
<evidence type="ECO:0000313" key="7">
    <source>
        <dbReference type="Proteomes" id="UP000242231"/>
    </source>
</evidence>
<comment type="catalytic activity">
    <reaction evidence="4">
        <text>O-phospho-L-tyrosyl-[protein] + H2O = L-tyrosyl-[protein] + phosphate</text>
        <dbReference type="Rhea" id="RHEA:10684"/>
        <dbReference type="Rhea" id="RHEA-COMP:10136"/>
        <dbReference type="Rhea" id="RHEA-COMP:20101"/>
        <dbReference type="ChEBI" id="CHEBI:15377"/>
        <dbReference type="ChEBI" id="CHEBI:43474"/>
        <dbReference type="ChEBI" id="CHEBI:46858"/>
        <dbReference type="ChEBI" id="CHEBI:61978"/>
        <dbReference type="EC" id="3.1.3.48"/>
    </reaction>
</comment>
<proteinExistence type="inferred from homology"/>
<evidence type="ECO:0000256" key="1">
    <source>
        <dbReference type="ARBA" id="ARBA00005750"/>
    </source>
</evidence>
<sequence>MTARLVDIHNHLLPGIDDGAAELADALALARAAVDNGITHCVCTPHMQPGKFDNDRASISAAFHPLKAALTEHSIPLHIAMAAEVRFGLEVMQQVTNNEIPFLGQWQGKPVLLLELPHNEVPFAADKLTEWLLKQGVVPMIAHPERNRGVQQSPRKLAPFINQGCLFQVTAGSVTGYFGKPSQQLAEQLLKEGIVTVLASDAHNLQYRPPMLKQGRLAAEAIVGEVAAMQLTSINPWLITESLFAESPITPSHNQGEGLNTNSPSPYQGEGRGGVLPVAEDNNRAP</sequence>
<comment type="caution">
    <text evidence="6">The sequence shown here is derived from an EMBL/GenBank/DDBJ whole genome shotgun (WGS) entry which is preliminary data.</text>
</comment>
<reference evidence="7" key="1">
    <citation type="submission" date="2016-11" db="EMBL/GenBank/DDBJ databases">
        <authorList>
            <person name="Sisinthy S."/>
            <person name="Ara S."/>
            <person name="Gundlapally S.R."/>
        </authorList>
    </citation>
    <scope>NUCLEOTIDE SEQUENCE [LARGE SCALE GENOMIC DNA]</scope>
    <source>
        <strain evidence="7">V1-41</strain>
    </source>
</reference>
<dbReference type="Proteomes" id="UP000242231">
    <property type="component" value="Unassembled WGS sequence"/>
</dbReference>
<gene>
    <name evidence="6" type="ORF">UN63_12290</name>
</gene>
<name>A0A2P5TKA4_9GAMM</name>
<evidence type="ECO:0000313" key="6">
    <source>
        <dbReference type="EMBL" id="PPL15536.1"/>
    </source>
</evidence>
<feature type="compositionally biased region" description="Polar residues" evidence="5">
    <location>
        <begin position="249"/>
        <end position="266"/>
    </location>
</feature>
<evidence type="ECO:0000256" key="4">
    <source>
        <dbReference type="ARBA" id="ARBA00051722"/>
    </source>
</evidence>
<dbReference type="PANTHER" id="PTHR39181:SF1">
    <property type="entry name" value="TYROSINE-PROTEIN PHOSPHATASE YWQE"/>
    <property type="match status" value="1"/>
</dbReference>